<dbReference type="GO" id="GO:0003838">
    <property type="term" value="F:sterol 24-C-methyltransferase activity"/>
    <property type="evidence" value="ECO:0007669"/>
    <property type="project" value="TreeGrafter"/>
</dbReference>
<dbReference type="CDD" id="cd02440">
    <property type="entry name" value="AdoMet_MTases"/>
    <property type="match status" value="1"/>
</dbReference>
<dbReference type="AlphaFoldDB" id="A0A3P3VS95"/>
<dbReference type="SUPFAM" id="SSF53335">
    <property type="entry name" value="S-adenosyl-L-methionine-dependent methyltransferases"/>
    <property type="match status" value="1"/>
</dbReference>
<evidence type="ECO:0000256" key="1">
    <source>
        <dbReference type="ARBA" id="ARBA00022679"/>
    </source>
</evidence>
<organism evidence="3 4">
    <name type="scientific">Aestuariirhabdus litorea</name>
    <dbReference type="NCBI Taxonomy" id="2528527"/>
    <lineage>
        <taxon>Bacteria</taxon>
        <taxon>Pseudomonadati</taxon>
        <taxon>Pseudomonadota</taxon>
        <taxon>Gammaproteobacteria</taxon>
        <taxon>Oceanospirillales</taxon>
        <taxon>Aestuariirhabdaceae</taxon>
        <taxon>Aestuariirhabdus</taxon>
    </lineage>
</organism>
<keyword evidence="3" id="KW-0489">Methyltransferase</keyword>
<dbReference type="PANTHER" id="PTHR44068:SF1">
    <property type="entry name" value="HYPOTHETICAL LOC100005854"/>
    <property type="match status" value="1"/>
</dbReference>
<dbReference type="Gene3D" id="3.40.50.150">
    <property type="entry name" value="Vaccinia Virus protein VP39"/>
    <property type="match status" value="1"/>
</dbReference>
<evidence type="ECO:0000259" key="2">
    <source>
        <dbReference type="Pfam" id="PF08241"/>
    </source>
</evidence>
<name>A0A3P3VS95_9GAMM</name>
<feature type="domain" description="Methyltransferase type 11" evidence="2">
    <location>
        <begin position="128"/>
        <end position="191"/>
    </location>
</feature>
<dbReference type="InterPro" id="IPR029063">
    <property type="entry name" value="SAM-dependent_MTases_sf"/>
</dbReference>
<reference evidence="3 4" key="2">
    <citation type="submission" date="2018-12" db="EMBL/GenBank/DDBJ databases">
        <title>Simiduia agarivorans gen. nov., sp. nov., a marine, agarolytic bacterium isolated from shallow coastal water from Keelung, Taiwan.</title>
        <authorList>
            <person name="Shieh W.Y."/>
        </authorList>
    </citation>
    <scope>NUCLEOTIDE SEQUENCE [LARGE SCALE GENOMIC DNA]</scope>
    <source>
        <strain evidence="3 4">GTF-13</strain>
    </source>
</reference>
<keyword evidence="1 3" id="KW-0808">Transferase</keyword>
<sequence length="302" mass="35297">MFWIGILTGFVLTWLYMSGVVKHLANALSGRLWRPNLDAKSMSQEQWLLNISEHPPSSWNHLGYWKEAIRYERACVELAGLLADRACLRASDRVVDVSFGCSDQLLIWVDYYQVQSLHAFSKVYWQQQQARRRCEPFSQVQIHKGDHMALAQLPESSVDKVLALDNAYYFSDKPGFFRECRRVLADEGVLALTDMVVVRPHGSRWEQFVWESLARMAGVPLANLITQEQYQALLEAQGFEQIAISDITDDVFSGFLYWQQQHYMNLRTFTGRQRWFKIRLTATFIRWFLVRDLVRYLLVTAR</sequence>
<proteinExistence type="predicted"/>
<evidence type="ECO:0000313" key="3">
    <source>
        <dbReference type="EMBL" id="RRJ83673.1"/>
    </source>
</evidence>
<dbReference type="PANTHER" id="PTHR44068">
    <property type="entry name" value="ZGC:194242"/>
    <property type="match status" value="1"/>
</dbReference>
<protein>
    <submittedName>
        <fullName evidence="3">Methyltransferase domain-containing protein</fullName>
    </submittedName>
</protein>
<dbReference type="Pfam" id="PF08241">
    <property type="entry name" value="Methyltransf_11"/>
    <property type="match status" value="1"/>
</dbReference>
<dbReference type="InterPro" id="IPR013216">
    <property type="entry name" value="Methyltransf_11"/>
</dbReference>
<gene>
    <name evidence="3" type="ORF">D0544_00690</name>
</gene>
<accession>A0A3P3VS95</accession>
<keyword evidence="4" id="KW-1185">Reference proteome</keyword>
<dbReference type="GO" id="GO:0032259">
    <property type="term" value="P:methylation"/>
    <property type="evidence" value="ECO:0007669"/>
    <property type="project" value="UniProtKB-KW"/>
</dbReference>
<dbReference type="Proteomes" id="UP000280792">
    <property type="component" value="Unassembled WGS sequence"/>
</dbReference>
<dbReference type="EMBL" id="QWEZ01000001">
    <property type="protein sequence ID" value="RRJ83673.1"/>
    <property type="molecule type" value="Genomic_DNA"/>
</dbReference>
<comment type="caution">
    <text evidence="3">The sequence shown here is derived from an EMBL/GenBank/DDBJ whole genome shotgun (WGS) entry which is preliminary data.</text>
</comment>
<reference evidence="3 4" key="1">
    <citation type="submission" date="2018-08" db="EMBL/GenBank/DDBJ databases">
        <authorList>
            <person name="Khan S.A."/>
        </authorList>
    </citation>
    <scope>NUCLEOTIDE SEQUENCE [LARGE SCALE GENOMIC DNA]</scope>
    <source>
        <strain evidence="3 4">GTF-13</strain>
    </source>
</reference>
<dbReference type="GO" id="GO:0016126">
    <property type="term" value="P:sterol biosynthetic process"/>
    <property type="evidence" value="ECO:0007669"/>
    <property type="project" value="TreeGrafter"/>
</dbReference>
<evidence type="ECO:0000313" key="4">
    <source>
        <dbReference type="Proteomes" id="UP000280792"/>
    </source>
</evidence>
<dbReference type="RefSeq" id="WP_125013863.1">
    <property type="nucleotide sequence ID" value="NZ_QWEZ01000001.1"/>
</dbReference>
<dbReference type="InterPro" id="IPR050447">
    <property type="entry name" value="Erg6_SMT_methyltransf"/>
</dbReference>